<name>A0A088CB08_9HELO</name>
<sequence length="179" mass="21201">MYVLKDIDTTLVLCVIMSKCIPFTIKYENVEDQPVTKLFNTTGSVLLWEAQLQHYKNDIKDGLIANSDYKFSDYIKDTKILLDEDERIALGCCDFIFFFRERSNLFVVKDVKVKKDLRRRIILPKSDLKHPWNNVRYLDSEELPLIINPLQWKINNGDSFFKFKREACLSTRCHPPHHR</sequence>
<proteinExistence type="predicted"/>
<dbReference type="RefSeq" id="YP_009072324.1">
    <property type="nucleotide sequence ID" value="NC_025200.1"/>
</dbReference>
<evidence type="ECO:0000313" key="1">
    <source>
        <dbReference type="EMBL" id="AHX82988.1"/>
    </source>
</evidence>
<reference evidence="1" key="1">
    <citation type="journal article" date="2014" name="PLoS ONE">
        <title>The 203 kbp Mitochondrial Genome of the Phytopathogenic Fungus Sclerotinia borealis Reveals Multiple Invasions of Introns and Genomic Duplications.</title>
        <authorList>
            <person name="Mardanov A.V."/>
            <person name="Beletsky A.V."/>
            <person name="Kadnikov V.V."/>
            <person name="Ignatov A.N."/>
            <person name="Ravin N.V."/>
        </authorList>
    </citation>
    <scope>NUCLEOTIDE SEQUENCE</scope>
    <source>
        <strain evidence="1">F-4128</strain>
    </source>
</reference>
<dbReference type="EMBL" id="KJ434027">
    <property type="protein sequence ID" value="AHX82988.1"/>
    <property type="molecule type" value="Genomic_DNA"/>
</dbReference>
<geneLocation type="mitochondrion" evidence="1"/>
<organism evidence="1">
    <name type="scientific">Sclerotinia borealis</name>
    <dbReference type="NCBI Taxonomy" id="77105"/>
    <lineage>
        <taxon>Eukaryota</taxon>
        <taxon>Fungi</taxon>
        <taxon>Dikarya</taxon>
        <taxon>Ascomycota</taxon>
        <taxon>Pezizomycotina</taxon>
        <taxon>Leotiomycetes</taxon>
        <taxon>Helotiales</taxon>
        <taxon>Sclerotiniaceae</taxon>
        <taxon>Sclerotinia</taxon>
    </lineage>
</organism>
<protein>
    <submittedName>
        <fullName evidence="1">Truncated RNA polymerase</fullName>
    </submittedName>
</protein>
<gene>
    <name evidence="1" type="ORF">SBORM_0019</name>
</gene>
<dbReference type="AlphaFoldDB" id="A0A088CB08"/>
<accession>A0A088CB08</accession>
<keyword evidence="1" id="KW-0496">Mitochondrion</keyword>
<dbReference type="GeneID" id="20497960"/>